<dbReference type="Pfam" id="PF13439">
    <property type="entry name" value="Glyco_transf_4"/>
    <property type="match status" value="1"/>
</dbReference>
<name>A0A920CTK6_9BACL</name>
<reference evidence="3 4" key="1">
    <citation type="submission" date="2021-03" db="EMBL/GenBank/DDBJ databases">
        <title>Antimicrobial resistance genes in bacteria isolated from Japanese honey, and their potential for conferring macrolide and lincosamide resistance in the American foulbrood pathogen Paenibacillus larvae.</title>
        <authorList>
            <person name="Okamoto M."/>
            <person name="Kumagai M."/>
            <person name="Kanamori H."/>
            <person name="Takamatsu D."/>
        </authorList>
    </citation>
    <scope>NUCLEOTIDE SEQUENCE [LARGE SCALE GENOMIC DNA]</scope>
    <source>
        <strain evidence="3 4">J34TS1</strain>
    </source>
</reference>
<organism evidence="3 4">
    <name type="scientific">Paenibacillus azoreducens</name>
    <dbReference type="NCBI Taxonomy" id="116718"/>
    <lineage>
        <taxon>Bacteria</taxon>
        <taxon>Bacillati</taxon>
        <taxon>Bacillota</taxon>
        <taxon>Bacilli</taxon>
        <taxon>Bacillales</taxon>
        <taxon>Paenibacillaceae</taxon>
        <taxon>Paenibacillus</taxon>
    </lineage>
</organism>
<dbReference type="AlphaFoldDB" id="A0A920CTK6"/>
<dbReference type="RefSeq" id="WP_212979142.1">
    <property type="nucleotide sequence ID" value="NZ_AP025343.1"/>
</dbReference>
<dbReference type="InterPro" id="IPR028098">
    <property type="entry name" value="Glyco_trans_4-like_N"/>
</dbReference>
<dbReference type="InterPro" id="IPR050194">
    <property type="entry name" value="Glycosyltransferase_grp1"/>
</dbReference>
<dbReference type="Proteomes" id="UP000682811">
    <property type="component" value="Unassembled WGS sequence"/>
</dbReference>
<dbReference type="SUPFAM" id="SSF53756">
    <property type="entry name" value="UDP-Glycosyltransferase/glycogen phosphorylase"/>
    <property type="match status" value="1"/>
</dbReference>
<dbReference type="EMBL" id="BORT01000014">
    <property type="protein sequence ID" value="GIO48492.1"/>
    <property type="molecule type" value="Genomic_DNA"/>
</dbReference>
<evidence type="ECO:0000259" key="1">
    <source>
        <dbReference type="Pfam" id="PF00534"/>
    </source>
</evidence>
<dbReference type="PANTHER" id="PTHR45947:SF3">
    <property type="entry name" value="SULFOQUINOVOSYL TRANSFERASE SQD2"/>
    <property type="match status" value="1"/>
</dbReference>
<dbReference type="PANTHER" id="PTHR45947">
    <property type="entry name" value="SULFOQUINOVOSYL TRANSFERASE SQD2"/>
    <property type="match status" value="1"/>
</dbReference>
<feature type="domain" description="Glycosyl transferase family 1" evidence="1">
    <location>
        <begin position="189"/>
        <end position="343"/>
    </location>
</feature>
<dbReference type="CDD" id="cd03801">
    <property type="entry name" value="GT4_PimA-like"/>
    <property type="match status" value="1"/>
</dbReference>
<evidence type="ECO:0000313" key="4">
    <source>
        <dbReference type="Proteomes" id="UP000682811"/>
    </source>
</evidence>
<accession>A0A920CTK6</accession>
<evidence type="ECO:0000259" key="2">
    <source>
        <dbReference type="Pfam" id="PF13439"/>
    </source>
</evidence>
<keyword evidence="3" id="KW-0946">Virion</keyword>
<feature type="domain" description="Glycosyltransferase subfamily 4-like N-terminal" evidence="2">
    <location>
        <begin position="19"/>
        <end position="165"/>
    </location>
</feature>
<keyword evidence="4" id="KW-1185">Reference proteome</keyword>
<gene>
    <name evidence="3" type="primary">cotSA</name>
    <name evidence="3" type="ORF">J34TS1_32570</name>
</gene>
<protein>
    <submittedName>
        <fullName evidence="3">Spore coat protein SA</fullName>
    </submittedName>
</protein>
<comment type="caution">
    <text evidence="3">The sequence shown here is derived from an EMBL/GenBank/DDBJ whole genome shotgun (WGS) entry which is preliminary data.</text>
</comment>
<dbReference type="Pfam" id="PF00534">
    <property type="entry name" value="Glycos_transf_1"/>
    <property type="match status" value="1"/>
</dbReference>
<dbReference type="GO" id="GO:0016757">
    <property type="term" value="F:glycosyltransferase activity"/>
    <property type="evidence" value="ECO:0007669"/>
    <property type="project" value="InterPro"/>
</dbReference>
<keyword evidence="3" id="KW-0167">Capsid protein</keyword>
<dbReference type="Gene3D" id="3.40.50.2000">
    <property type="entry name" value="Glycogen Phosphorylase B"/>
    <property type="match status" value="2"/>
</dbReference>
<dbReference type="InterPro" id="IPR001296">
    <property type="entry name" value="Glyco_trans_1"/>
</dbReference>
<sequence length="378" mass="41409">MNLLIVAPEQFPVPGNGSVEICILSIARLLAKRHSVTVVSRAAAGLPAESKEGGVEIVRVRAGSPKIYLASVLRYLRGKIFDCIQVDNRPHYMAVIRKAVTPKTKVTLFLHSLTFVPQTSHVASSIKHADLIIANSSSLNQKISSRFPAVSQKIRTVELGVDTGRFHPPSDAERTQAKLKYRMKGDFTFTVLFIGRIIPQKGVHVLLKAVQLASRQLPVKLVIAGKGNPAYMKQLRKQAAKLGVSVIWAGKVSHAEIHRLYQLADCFVCPSQRHEAFGLVNVEAMASGLPVIASKTGGIPEIVKHGESGYLVDRYHRPESFAEYLVRLGKNSVLRSALGKAGRSIVLERFTWSQTASRLASLYGGRDSKPISENKEPL</sequence>
<evidence type="ECO:0000313" key="3">
    <source>
        <dbReference type="EMBL" id="GIO48492.1"/>
    </source>
</evidence>
<proteinExistence type="predicted"/>